<keyword evidence="8 11" id="KW-0808">Transferase</keyword>
<dbReference type="InterPro" id="IPR045085">
    <property type="entry name" value="HLD_clamp_pol_III_gamma_tau"/>
</dbReference>
<dbReference type="GO" id="GO:0005524">
    <property type="term" value="F:ATP binding"/>
    <property type="evidence" value="ECO:0007669"/>
    <property type="project" value="UniProtKB-KW"/>
</dbReference>
<dbReference type="PANTHER" id="PTHR11669">
    <property type="entry name" value="REPLICATION FACTOR C / DNA POLYMERASE III GAMMA-TAU SUBUNIT"/>
    <property type="match status" value="1"/>
</dbReference>
<evidence type="ECO:0000256" key="2">
    <source>
        <dbReference type="ARBA" id="ARBA00022723"/>
    </source>
</evidence>
<dbReference type="Pfam" id="PF22608">
    <property type="entry name" value="DNAX_ATPase_lid"/>
    <property type="match status" value="1"/>
</dbReference>
<feature type="compositionally biased region" description="Basic and acidic residues" evidence="9">
    <location>
        <begin position="377"/>
        <end position="390"/>
    </location>
</feature>
<keyword evidence="2" id="KW-0479">Metal-binding</keyword>
<organism evidence="11 12">
    <name type="scientific">Candidatus Berkelbacteria bacterium CG10_big_fil_rev_8_21_14_0_10_41_12</name>
    <dbReference type="NCBI Taxonomy" id="1974513"/>
    <lineage>
        <taxon>Bacteria</taxon>
        <taxon>Candidatus Berkelbacteria</taxon>
    </lineage>
</organism>
<dbReference type="Pfam" id="PF13177">
    <property type="entry name" value="DNA_pol3_delta2"/>
    <property type="match status" value="1"/>
</dbReference>
<dbReference type="InterPro" id="IPR001270">
    <property type="entry name" value="ClpA/B"/>
</dbReference>
<dbReference type="InterPro" id="IPR027417">
    <property type="entry name" value="P-loop_NTPase"/>
</dbReference>
<dbReference type="GO" id="GO:0009360">
    <property type="term" value="C:DNA polymerase III complex"/>
    <property type="evidence" value="ECO:0007669"/>
    <property type="project" value="InterPro"/>
</dbReference>
<sequence length="504" mass="55768">MSSLYRTYRPQLFSQVVGQDHVTKTLLAALKEGKIGHAYLFTGPRGIGKTTVARLLAKALNCTGKNKPCGVCGNCKDIAVGKFIDLIEIDAASNRGIDEIRELRDKINFSPNVGAKKVYIIDEVHMLTKEAFNALLKTLEEPPAHSVFILATTEIHKVMPTVISRCQRFDFKQASIDNLISLIKRVAKEEKIDLKEDQIRLIAKRAEGSYRDALSILDQISSVANKSDLTEALNYLLGLADAGLVKDFIWSIKNTDVKKSFAIITIVFEKGMNFDYFLRSLIGELRKEMITLVTSGQDTLWYIEALSELLEAQRQISWTSSPSLPLEIAVLKIAGNQDDVSARVDSLGKSDNLITDGSKYDNANQVKKVKANAEVERNKNKKVDISDRKKNSTTPRSVGAAAADKEKKIVLDAEAMRTTFIEALSGKNKSLATIVAGASWKSSPGSLNLQVEFNFHKDQITKQKSITLIRNTLRECFGRCFEVNCEVVGSDVENNIGEVFGIAD</sequence>
<accession>A0A2M6WWJ2</accession>
<dbReference type="NCBIfam" id="NF004046">
    <property type="entry name" value="PRK05563.1"/>
    <property type="match status" value="1"/>
</dbReference>
<gene>
    <name evidence="8" type="primary">dnaX</name>
    <name evidence="11" type="ORF">COT77_02795</name>
</gene>
<dbReference type="EC" id="2.7.7.7" evidence="8"/>
<dbReference type="CDD" id="cd00009">
    <property type="entry name" value="AAA"/>
    <property type="match status" value="1"/>
</dbReference>
<dbReference type="InterPro" id="IPR012763">
    <property type="entry name" value="DNA_pol_III_sug/sutau_N"/>
</dbReference>
<comment type="subunit">
    <text evidence="8">DNA polymerase III contains a core (composed of alpha, epsilon and theta chains) that associates with a tau subunit. This core dimerizes to form the POLIII' complex. PolIII' associates with the gamma complex (composed of gamma, delta, delta', psi and chi chains) and with the beta chain to form the complete DNA polymerase III complex.</text>
</comment>
<keyword evidence="8" id="KW-0235">DNA replication</keyword>
<reference evidence="12" key="1">
    <citation type="submission" date="2017-09" db="EMBL/GenBank/DDBJ databases">
        <title>Depth-based differentiation of microbial function through sediment-hosted aquifers and enrichment of novel symbionts in the deep terrestrial subsurface.</title>
        <authorList>
            <person name="Probst A.J."/>
            <person name="Ladd B."/>
            <person name="Jarett J.K."/>
            <person name="Geller-Mcgrath D.E."/>
            <person name="Sieber C.M.K."/>
            <person name="Emerson J.B."/>
            <person name="Anantharaman K."/>
            <person name="Thomas B.C."/>
            <person name="Malmstrom R."/>
            <person name="Stieglmeier M."/>
            <person name="Klingl A."/>
            <person name="Woyke T."/>
            <person name="Ryan C.M."/>
            <person name="Banfield J.F."/>
        </authorList>
    </citation>
    <scope>NUCLEOTIDE SEQUENCE [LARGE SCALE GENOMIC DNA]</scope>
</reference>
<evidence type="ECO:0000256" key="5">
    <source>
        <dbReference type="ARBA" id="ARBA00022840"/>
    </source>
</evidence>
<keyword evidence="5 8" id="KW-0067">ATP-binding</keyword>
<evidence type="ECO:0000256" key="3">
    <source>
        <dbReference type="ARBA" id="ARBA00022741"/>
    </source>
</evidence>
<dbReference type="InterPro" id="IPR050238">
    <property type="entry name" value="DNA_Rep/Repair_Clamp_Loader"/>
</dbReference>
<evidence type="ECO:0000256" key="7">
    <source>
        <dbReference type="ARBA" id="ARBA00049244"/>
    </source>
</evidence>
<comment type="function">
    <text evidence="8">DNA polymerase III is a complex, multichain enzyme responsible for most of the replicative synthesis in bacteria. This DNA polymerase also exhibits 3' to 5' exonuclease activity.</text>
</comment>
<keyword evidence="8 11" id="KW-0548">Nucleotidyltransferase</keyword>
<keyword evidence="3 8" id="KW-0547">Nucleotide-binding</keyword>
<evidence type="ECO:0000259" key="10">
    <source>
        <dbReference type="SMART" id="SM00382"/>
    </source>
</evidence>
<dbReference type="AlphaFoldDB" id="A0A2M6WWJ2"/>
<dbReference type="FunFam" id="3.40.50.300:FF:000014">
    <property type="entry name" value="DNA polymerase III subunit gamma/tau"/>
    <property type="match status" value="1"/>
</dbReference>
<dbReference type="InterPro" id="IPR003593">
    <property type="entry name" value="AAA+_ATPase"/>
</dbReference>
<protein>
    <recommendedName>
        <fullName evidence="8">DNA polymerase III subunit gamma/tau</fullName>
        <ecNumber evidence="8">2.7.7.7</ecNumber>
    </recommendedName>
</protein>
<feature type="domain" description="AAA+ ATPase" evidence="10">
    <location>
        <begin position="35"/>
        <end position="175"/>
    </location>
</feature>
<evidence type="ECO:0000313" key="12">
    <source>
        <dbReference type="Proteomes" id="UP000228596"/>
    </source>
</evidence>
<dbReference type="Proteomes" id="UP000228596">
    <property type="component" value="Unassembled WGS sequence"/>
</dbReference>
<keyword evidence="4" id="KW-0862">Zinc</keyword>
<dbReference type="GO" id="GO:0003887">
    <property type="term" value="F:DNA-directed DNA polymerase activity"/>
    <property type="evidence" value="ECO:0007669"/>
    <property type="project" value="UniProtKB-KW"/>
</dbReference>
<evidence type="ECO:0000256" key="9">
    <source>
        <dbReference type="SAM" id="MobiDB-lite"/>
    </source>
</evidence>
<dbReference type="PRINTS" id="PR00300">
    <property type="entry name" value="CLPPROTEASEA"/>
</dbReference>
<dbReference type="Gene3D" id="1.10.8.60">
    <property type="match status" value="1"/>
</dbReference>
<evidence type="ECO:0000256" key="8">
    <source>
        <dbReference type="RuleBase" id="RU364063"/>
    </source>
</evidence>
<dbReference type="Gene3D" id="3.40.50.300">
    <property type="entry name" value="P-loop containing nucleotide triphosphate hydrolases"/>
    <property type="match status" value="1"/>
</dbReference>
<evidence type="ECO:0000256" key="4">
    <source>
        <dbReference type="ARBA" id="ARBA00022833"/>
    </source>
</evidence>
<dbReference type="SUPFAM" id="SSF52540">
    <property type="entry name" value="P-loop containing nucleoside triphosphate hydrolases"/>
    <property type="match status" value="1"/>
</dbReference>
<evidence type="ECO:0000256" key="1">
    <source>
        <dbReference type="ARBA" id="ARBA00006360"/>
    </source>
</evidence>
<keyword evidence="6 8" id="KW-0239">DNA-directed DNA polymerase</keyword>
<dbReference type="GO" id="GO:0006261">
    <property type="term" value="P:DNA-templated DNA replication"/>
    <property type="evidence" value="ECO:0007669"/>
    <property type="project" value="TreeGrafter"/>
</dbReference>
<comment type="catalytic activity">
    <reaction evidence="7 8">
        <text>DNA(n) + a 2'-deoxyribonucleoside 5'-triphosphate = DNA(n+1) + diphosphate</text>
        <dbReference type="Rhea" id="RHEA:22508"/>
        <dbReference type="Rhea" id="RHEA-COMP:17339"/>
        <dbReference type="Rhea" id="RHEA-COMP:17340"/>
        <dbReference type="ChEBI" id="CHEBI:33019"/>
        <dbReference type="ChEBI" id="CHEBI:61560"/>
        <dbReference type="ChEBI" id="CHEBI:173112"/>
        <dbReference type="EC" id="2.7.7.7"/>
    </reaction>
</comment>
<dbReference type="GO" id="GO:0046872">
    <property type="term" value="F:metal ion binding"/>
    <property type="evidence" value="ECO:0007669"/>
    <property type="project" value="UniProtKB-KW"/>
</dbReference>
<dbReference type="SMART" id="SM00382">
    <property type="entry name" value="AAA"/>
    <property type="match status" value="1"/>
</dbReference>
<evidence type="ECO:0000256" key="6">
    <source>
        <dbReference type="ARBA" id="ARBA00022932"/>
    </source>
</evidence>
<evidence type="ECO:0000313" key="11">
    <source>
        <dbReference type="EMBL" id="PIT97173.1"/>
    </source>
</evidence>
<name>A0A2M6WWJ2_9BACT</name>
<dbReference type="PANTHER" id="PTHR11669:SF0">
    <property type="entry name" value="PROTEIN STICHEL-LIKE 2"/>
    <property type="match status" value="1"/>
</dbReference>
<comment type="caution">
    <text evidence="11">The sequence shown here is derived from an EMBL/GenBank/DDBJ whole genome shotgun (WGS) entry which is preliminary data.</text>
</comment>
<dbReference type="EMBL" id="PEZV01000030">
    <property type="protein sequence ID" value="PIT97173.1"/>
    <property type="molecule type" value="Genomic_DNA"/>
</dbReference>
<proteinExistence type="inferred from homology"/>
<feature type="region of interest" description="Disordered" evidence="9">
    <location>
        <begin position="377"/>
        <end position="400"/>
    </location>
</feature>
<comment type="similarity">
    <text evidence="1 8">Belongs to the DnaX/STICHEL family.</text>
</comment>
<dbReference type="NCBIfam" id="TIGR02397">
    <property type="entry name" value="dnaX_nterm"/>
    <property type="match status" value="1"/>
</dbReference>